<protein>
    <submittedName>
        <fullName evidence="1">Uncharacterized protein</fullName>
    </submittedName>
</protein>
<dbReference type="EMBL" id="GBXM01023836">
    <property type="protein sequence ID" value="JAH84741.1"/>
    <property type="molecule type" value="Transcribed_RNA"/>
</dbReference>
<reference evidence="1" key="2">
    <citation type="journal article" date="2015" name="Fish Shellfish Immunol.">
        <title>Early steps in the European eel (Anguilla anguilla)-Vibrio vulnificus interaction in the gills: Role of the RtxA13 toxin.</title>
        <authorList>
            <person name="Callol A."/>
            <person name="Pajuelo D."/>
            <person name="Ebbesson L."/>
            <person name="Teles M."/>
            <person name="MacKenzie S."/>
            <person name="Amaro C."/>
        </authorList>
    </citation>
    <scope>NUCLEOTIDE SEQUENCE</scope>
</reference>
<evidence type="ECO:0000313" key="1">
    <source>
        <dbReference type="EMBL" id="JAH84741.1"/>
    </source>
</evidence>
<dbReference type="AlphaFoldDB" id="A0A0E9W380"/>
<proteinExistence type="predicted"/>
<reference evidence="1" key="1">
    <citation type="submission" date="2014-11" db="EMBL/GenBank/DDBJ databases">
        <authorList>
            <person name="Amaro Gonzalez C."/>
        </authorList>
    </citation>
    <scope>NUCLEOTIDE SEQUENCE</scope>
</reference>
<name>A0A0E9W380_ANGAN</name>
<sequence>MYTSPTRPYFSNTRRKVSGDVRYVRLSTFSEVMPSTSGGGLP</sequence>
<organism evidence="1">
    <name type="scientific">Anguilla anguilla</name>
    <name type="common">European freshwater eel</name>
    <name type="synonym">Muraena anguilla</name>
    <dbReference type="NCBI Taxonomy" id="7936"/>
    <lineage>
        <taxon>Eukaryota</taxon>
        <taxon>Metazoa</taxon>
        <taxon>Chordata</taxon>
        <taxon>Craniata</taxon>
        <taxon>Vertebrata</taxon>
        <taxon>Euteleostomi</taxon>
        <taxon>Actinopterygii</taxon>
        <taxon>Neopterygii</taxon>
        <taxon>Teleostei</taxon>
        <taxon>Anguilliformes</taxon>
        <taxon>Anguillidae</taxon>
        <taxon>Anguilla</taxon>
    </lineage>
</organism>
<accession>A0A0E9W380</accession>